<dbReference type="CDD" id="cd12148">
    <property type="entry name" value="fungal_TF_MHR"/>
    <property type="match status" value="1"/>
</dbReference>
<dbReference type="STRING" id="1182545.A0A072PN25"/>
<proteinExistence type="predicted"/>
<evidence type="ECO:0000256" key="3">
    <source>
        <dbReference type="ARBA" id="ARBA00023125"/>
    </source>
</evidence>
<organism evidence="6 7">
    <name type="scientific">Exophiala aquamarina CBS 119918</name>
    <dbReference type="NCBI Taxonomy" id="1182545"/>
    <lineage>
        <taxon>Eukaryota</taxon>
        <taxon>Fungi</taxon>
        <taxon>Dikarya</taxon>
        <taxon>Ascomycota</taxon>
        <taxon>Pezizomycotina</taxon>
        <taxon>Eurotiomycetes</taxon>
        <taxon>Chaetothyriomycetidae</taxon>
        <taxon>Chaetothyriales</taxon>
        <taxon>Herpotrichiellaceae</taxon>
        <taxon>Exophiala</taxon>
    </lineage>
</organism>
<keyword evidence="4" id="KW-0804">Transcription</keyword>
<comment type="subcellular location">
    <subcellularLocation>
        <location evidence="1">Nucleus</location>
    </subcellularLocation>
</comment>
<name>A0A072PN25_9EURO</name>
<sequence>MVHPDSTLDPIFLKSIVQSCQISSRVCKALSAKGLDDQPTKLLEIVAKYNQELLSWESSLPAEMRPRICYKYIENVQLSRSLGIILLHCSFYDLSMVLNAPLAYPWIKSAFGTTPKSDLERKIDAQISESSATVVESARKIIIMTRHFDLNGANTHAFMLHYPMHAFINLFIHVLKNPASTSTRSDMALLDVAAGYFGQLDFLTGSKLGFPFARDITAFARQAVDNYPDRRFPK</sequence>
<accession>A0A072PN25</accession>
<keyword evidence="7" id="KW-1185">Reference proteome</keyword>
<gene>
    <name evidence="6" type="ORF">A1O9_02722</name>
</gene>
<evidence type="ECO:0000256" key="2">
    <source>
        <dbReference type="ARBA" id="ARBA00023015"/>
    </source>
</evidence>
<evidence type="ECO:0000313" key="6">
    <source>
        <dbReference type="EMBL" id="KEF61157.1"/>
    </source>
</evidence>
<keyword evidence="3" id="KW-0238">DNA-binding</keyword>
<dbReference type="GO" id="GO:0003700">
    <property type="term" value="F:DNA-binding transcription factor activity"/>
    <property type="evidence" value="ECO:0007669"/>
    <property type="project" value="InterPro"/>
</dbReference>
<dbReference type="GO" id="GO:0005634">
    <property type="term" value="C:nucleus"/>
    <property type="evidence" value="ECO:0007669"/>
    <property type="project" value="UniProtKB-SubCell"/>
</dbReference>
<evidence type="ECO:0000256" key="5">
    <source>
        <dbReference type="ARBA" id="ARBA00023242"/>
    </source>
</evidence>
<dbReference type="HOGENOM" id="CLU_1185023_0_0_1"/>
<evidence type="ECO:0008006" key="8">
    <source>
        <dbReference type="Google" id="ProtNLM"/>
    </source>
</evidence>
<dbReference type="GO" id="GO:0003677">
    <property type="term" value="F:DNA binding"/>
    <property type="evidence" value="ECO:0007669"/>
    <property type="project" value="UniProtKB-KW"/>
</dbReference>
<protein>
    <recommendedName>
        <fullName evidence="8">Transcription factor domain-containing protein</fullName>
    </recommendedName>
</protein>
<dbReference type="PANTHER" id="PTHR46910:SF37">
    <property type="entry name" value="ZN(II)2CYS6 TRANSCRIPTION FACTOR (EUROFUNG)"/>
    <property type="match status" value="1"/>
</dbReference>
<dbReference type="AlphaFoldDB" id="A0A072PN25"/>
<reference evidence="6 7" key="1">
    <citation type="submission" date="2013-03" db="EMBL/GenBank/DDBJ databases">
        <title>The Genome Sequence of Exophiala aquamarina CBS 119918.</title>
        <authorList>
            <consortium name="The Broad Institute Genomics Platform"/>
            <person name="Cuomo C."/>
            <person name="de Hoog S."/>
            <person name="Gorbushina A."/>
            <person name="Walker B."/>
            <person name="Young S.K."/>
            <person name="Zeng Q."/>
            <person name="Gargeya S."/>
            <person name="Fitzgerald M."/>
            <person name="Haas B."/>
            <person name="Abouelleil A."/>
            <person name="Allen A.W."/>
            <person name="Alvarado L."/>
            <person name="Arachchi H.M."/>
            <person name="Berlin A.M."/>
            <person name="Chapman S.B."/>
            <person name="Gainer-Dewar J."/>
            <person name="Goldberg J."/>
            <person name="Griggs A."/>
            <person name="Gujja S."/>
            <person name="Hansen M."/>
            <person name="Howarth C."/>
            <person name="Imamovic A."/>
            <person name="Ireland A."/>
            <person name="Larimer J."/>
            <person name="McCowan C."/>
            <person name="Murphy C."/>
            <person name="Pearson M."/>
            <person name="Poon T.W."/>
            <person name="Priest M."/>
            <person name="Roberts A."/>
            <person name="Saif S."/>
            <person name="Shea T."/>
            <person name="Sisk P."/>
            <person name="Sykes S."/>
            <person name="Wortman J."/>
            <person name="Nusbaum C."/>
            <person name="Birren B."/>
        </authorList>
    </citation>
    <scope>NUCLEOTIDE SEQUENCE [LARGE SCALE GENOMIC DNA]</scope>
    <source>
        <strain evidence="6 7">CBS 119918</strain>
    </source>
</reference>
<dbReference type="InterPro" id="IPR050987">
    <property type="entry name" value="AtrR-like"/>
</dbReference>
<keyword evidence="5" id="KW-0539">Nucleus</keyword>
<keyword evidence="2" id="KW-0805">Transcription regulation</keyword>
<dbReference type="GeneID" id="25277663"/>
<evidence type="ECO:0000256" key="1">
    <source>
        <dbReference type="ARBA" id="ARBA00004123"/>
    </source>
</evidence>
<dbReference type="Proteomes" id="UP000027920">
    <property type="component" value="Unassembled WGS sequence"/>
</dbReference>
<dbReference type="PANTHER" id="PTHR46910">
    <property type="entry name" value="TRANSCRIPTION FACTOR PDR1"/>
    <property type="match status" value="1"/>
</dbReference>
<evidence type="ECO:0000313" key="7">
    <source>
        <dbReference type="Proteomes" id="UP000027920"/>
    </source>
</evidence>
<dbReference type="OrthoDB" id="4160628at2759"/>
<dbReference type="RefSeq" id="XP_013263747.1">
    <property type="nucleotide sequence ID" value="XM_013408293.1"/>
</dbReference>
<dbReference type="EMBL" id="AMGV01000002">
    <property type="protein sequence ID" value="KEF61157.1"/>
    <property type="molecule type" value="Genomic_DNA"/>
</dbReference>
<comment type="caution">
    <text evidence="6">The sequence shown here is derived from an EMBL/GenBank/DDBJ whole genome shotgun (WGS) entry which is preliminary data.</text>
</comment>
<dbReference type="VEuPathDB" id="FungiDB:A1O9_02722"/>
<evidence type="ECO:0000256" key="4">
    <source>
        <dbReference type="ARBA" id="ARBA00023163"/>
    </source>
</evidence>